<dbReference type="InterPro" id="IPR049314">
    <property type="entry name" value="GH101_dom-5"/>
</dbReference>
<proteinExistence type="predicted"/>
<name>A0A7W9UWR7_9ACTN</name>
<feature type="domain" description="Galactose mutarotase-like fold" evidence="4">
    <location>
        <begin position="53"/>
        <end position="293"/>
    </location>
</feature>
<dbReference type="Pfam" id="PF12905">
    <property type="entry name" value="Glyco_hydro_101"/>
    <property type="match status" value="1"/>
</dbReference>
<accession>A0A7W9UWR7</accession>
<evidence type="ECO:0000259" key="4">
    <source>
        <dbReference type="Pfam" id="PF18080"/>
    </source>
</evidence>
<reference evidence="6 7" key="1">
    <citation type="submission" date="2020-08" db="EMBL/GenBank/DDBJ databases">
        <title>Genomic Encyclopedia of Type Strains, Phase III (KMG-III): the genomes of soil and plant-associated and newly described type strains.</title>
        <authorList>
            <person name="Whitman W."/>
        </authorList>
    </citation>
    <scope>NUCLEOTIDE SEQUENCE [LARGE SCALE GENOMIC DNA]</scope>
    <source>
        <strain evidence="6 7">CECT 8305</strain>
    </source>
</reference>
<dbReference type="CDD" id="cd14244">
    <property type="entry name" value="GH_101_like"/>
    <property type="match status" value="1"/>
</dbReference>
<evidence type="ECO:0000259" key="2">
    <source>
        <dbReference type="Pfam" id="PF17451"/>
    </source>
</evidence>
<keyword evidence="6" id="KW-0326">Glycosidase</keyword>
<dbReference type="GO" id="GO:0033926">
    <property type="term" value="F:endo-alpha-N-acetylgalactosaminidase activity"/>
    <property type="evidence" value="ECO:0007669"/>
    <property type="project" value="UniProtKB-EC"/>
</dbReference>
<sequence>MESESAQENVTGRPTRRTLVASTALAGTALALHGGTAYAAQAAPGRARGEALLRSADLDVRVARAFPRIVSYTDRRTGALLHGQQEPVTSVVIDGTTHTPEVRSNVRANRATYTLAFAGGTEIDVQIQVTGWQVDWRITRIFDTATLRVGTLRIPALALLSVRSDQDHATLLAARIDLDKAKSGDTLVKLTGTTPADPAPLGCAYAVVAAGTLAAAIETNTVFDKPSETPGATWDNGRLWRQTVTKDGHTAARIACGQWTHRAATAPVQMTEPLPYATVIVTRDRNGDGRADWQDAAIAMRDIMVSPLGADTQHLRVVPHIPFNFASQATNPFLATLDNVKRIALATDGLRQYTLLKGYASEGHDSAHPDYGGNYNQRAGGLTDLNTLLREGKKWNSDFAVHVNATESYPVANAFSETLVNKADEQWDWLDQSYRIDARRDLASGDIARRFEQLRNETDAGLNTLYIDVFRESGWNSDRLQRELRAQGWHITTEWGHGLERSSLWSHWATETDYGPDTSRGINSQLIRFIRNHQKDVFADKWPLLGIPRTGNFEGWVGKTDWNTFYRQIWTDSLPAKYLQAYPIKTWGEHEITFFGPSGTVVSDAAGQRTITTDGRVVYAGGTYLLPWEPRKATNPAKLYHYSPGGGSTTWQLPRGWSRASQVTVYRLTDQGRERIHTLPVRSGKITVVAEAGQPYVLYRGSAPHQPAPDWGAHTALRDPSFASGALAAWSVSGPAQVVRSERGDYELVVGSGQAAAVGQRLRRLAPGEYAASVQVEVGAAAGETRRAALEVRTADGVTASNWTDSSTAVNYVASDRKKDTRFQRMFTYFTVPDGGGAAHLTLRAAAGQARVRFDNVRIVPAQRPTVPATPGAFVHEDFENVPQGWGPFVKGDAGKSNDPRTHIAQRHAPYTQRGWNGKAIDDVIDGGQSLKSRGENTGLVYRTLPHTVRFLAGRRYEVSFRYENEKAGQYAWITGVDEPATRELSRTALPVATAPAQWTYTFTAPANGAAWVGLRKAGGDGTAEFVLDAFTVRELD</sequence>
<dbReference type="RefSeq" id="WP_312866675.1">
    <property type="nucleotide sequence ID" value="NZ_JACHJL010000001.1"/>
</dbReference>
<dbReference type="InterPro" id="IPR035364">
    <property type="entry name" value="Beta_sandwich_GH101"/>
</dbReference>
<evidence type="ECO:0000259" key="3">
    <source>
        <dbReference type="Pfam" id="PF17974"/>
    </source>
</evidence>
<protein>
    <submittedName>
        <fullName evidence="6">Endo-alpha-N-acetylgalactosaminidase</fullName>
        <ecNumber evidence="6">3.2.1.97</ecNumber>
    </submittedName>
</protein>
<feature type="domain" description="Endo-alpha-N-acetylgalactosaminidase" evidence="1">
    <location>
        <begin position="294"/>
        <end position="566"/>
    </location>
</feature>
<dbReference type="InterPro" id="IPR040502">
    <property type="entry name" value="GH101_dom-6"/>
</dbReference>
<evidence type="ECO:0000313" key="7">
    <source>
        <dbReference type="Proteomes" id="UP000588098"/>
    </source>
</evidence>
<dbReference type="Pfam" id="PF17974">
    <property type="entry name" value="GalBD_like"/>
    <property type="match status" value="1"/>
</dbReference>
<gene>
    <name evidence="6" type="ORF">FHS42_000574</name>
</gene>
<keyword evidence="6" id="KW-0378">Hydrolase</keyword>
<dbReference type="Pfam" id="PF18080">
    <property type="entry name" value="Gal_mutarotas_3"/>
    <property type="match status" value="1"/>
</dbReference>
<dbReference type="GO" id="GO:0030246">
    <property type="term" value="F:carbohydrate binding"/>
    <property type="evidence" value="ECO:0007669"/>
    <property type="project" value="InterPro"/>
</dbReference>
<dbReference type="Gene3D" id="2.70.98.10">
    <property type="match status" value="1"/>
</dbReference>
<dbReference type="InterPro" id="IPR025706">
    <property type="entry name" value="Endoa_GalNAc"/>
</dbReference>
<dbReference type="PROSITE" id="PS51318">
    <property type="entry name" value="TAT"/>
    <property type="match status" value="1"/>
</dbReference>
<dbReference type="InterPro" id="IPR006311">
    <property type="entry name" value="TAT_signal"/>
</dbReference>
<dbReference type="EC" id="3.2.1.97" evidence="6"/>
<evidence type="ECO:0000259" key="5">
    <source>
        <dbReference type="Pfam" id="PF21466"/>
    </source>
</evidence>
<dbReference type="Gene3D" id="3.20.20.80">
    <property type="entry name" value="Glycosidases"/>
    <property type="match status" value="1"/>
</dbReference>
<dbReference type="Pfam" id="PF21466">
    <property type="entry name" value="GH101_dom-5"/>
    <property type="match status" value="1"/>
</dbReference>
<dbReference type="Gene3D" id="2.60.40.1180">
    <property type="entry name" value="Golgi alpha-mannosidase II"/>
    <property type="match status" value="1"/>
</dbReference>
<comment type="caution">
    <text evidence="6">The sequence shown here is derived from an EMBL/GenBank/DDBJ whole genome shotgun (WGS) entry which is preliminary data.</text>
</comment>
<dbReference type="InterPro" id="IPR040633">
    <property type="entry name" value="Gal_mutarotas_3"/>
</dbReference>
<dbReference type="AlphaFoldDB" id="A0A7W9UWR7"/>
<dbReference type="EMBL" id="JACHJL010000001">
    <property type="protein sequence ID" value="MBB5933556.1"/>
    <property type="molecule type" value="Genomic_DNA"/>
</dbReference>
<dbReference type="Gene3D" id="2.60.120.260">
    <property type="entry name" value="Galactose-binding domain-like"/>
    <property type="match status" value="2"/>
</dbReference>
<evidence type="ECO:0000313" key="6">
    <source>
        <dbReference type="EMBL" id="MBB5933556.1"/>
    </source>
</evidence>
<dbReference type="Proteomes" id="UP000588098">
    <property type="component" value="Unassembled WGS sequence"/>
</dbReference>
<dbReference type="InterPro" id="IPR014718">
    <property type="entry name" value="GH-type_carb-bd"/>
</dbReference>
<feature type="domain" description="Endo-alpha-N-acetylgalactosaminidase" evidence="5">
    <location>
        <begin position="719"/>
        <end position="854"/>
    </location>
</feature>
<organism evidence="6 7">
    <name type="scientific">Streptomyces zagrosensis</name>
    <dbReference type="NCBI Taxonomy" id="1042984"/>
    <lineage>
        <taxon>Bacteria</taxon>
        <taxon>Bacillati</taxon>
        <taxon>Actinomycetota</taxon>
        <taxon>Actinomycetes</taxon>
        <taxon>Kitasatosporales</taxon>
        <taxon>Streptomycetaceae</taxon>
        <taxon>Streptomyces</taxon>
    </lineage>
</organism>
<feature type="domain" description="Endo-alpha-N-acetylgalactosaminidase" evidence="3">
    <location>
        <begin position="856"/>
        <end position="1017"/>
    </location>
</feature>
<dbReference type="Pfam" id="PF17451">
    <property type="entry name" value="Glyco_hyd_101C"/>
    <property type="match status" value="1"/>
</dbReference>
<feature type="domain" description="Glycosyl hydrolase 101 beta-sandwich" evidence="2">
    <location>
        <begin position="573"/>
        <end position="674"/>
    </location>
</feature>
<keyword evidence="7" id="KW-1185">Reference proteome</keyword>
<evidence type="ECO:0000259" key="1">
    <source>
        <dbReference type="Pfam" id="PF12905"/>
    </source>
</evidence>
<dbReference type="InterPro" id="IPR013780">
    <property type="entry name" value="Glyco_hydro_b"/>
</dbReference>